<dbReference type="Pfam" id="PF03638">
    <property type="entry name" value="TCR"/>
    <property type="match status" value="1"/>
</dbReference>
<dbReference type="PANTHER" id="PTHR46159:SF6">
    <property type="entry name" value="OS12G0605300 PROTEIN"/>
    <property type="match status" value="1"/>
</dbReference>
<evidence type="ECO:0000256" key="1">
    <source>
        <dbReference type="ARBA" id="ARBA00004123"/>
    </source>
</evidence>
<evidence type="ECO:0000256" key="3">
    <source>
        <dbReference type="ARBA" id="ARBA00023242"/>
    </source>
</evidence>
<dbReference type="GO" id="GO:0003700">
    <property type="term" value="F:DNA-binding transcription factor activity"/>
    <property type="evidence" value="ECO:0007669"/>
    <property type="project" value="InterPro"/>
</dbReference>
<dbReference type="InterPro" id="IPR005172">
    <property type="entry name" value="CRC"/>
</dbReference>
<dbReference type="SMART" id="SM01114">
    <property type="entry name" value="CXC"/>
    <property type="match status" value="1"/>
</dbReference>
<comment type="subcellular location">
    <subcellularLocation>
        <location evidence="1">Nucleus</location>
    </subcellularLocation>
</comment>
<dbReference type="AlphaFoldDB" id="A0A1D1Z4Z7"/>
<dbReference type="GO" id="GO:0005634">
    <property type="term" value="C:nucleus"/>
    <property type="evidence" value="ECO:0007669"/>
    <property type="project" value="UniProtKB-SubCell"/>
</dbReference>
<evidence type="ECO:0000259" key="5">
    <source>
        <dbReference type="PROSITE" id="PS51634"/>
    </source>
</evidence>
<feature type="region of interest" description="Disordered" evidence="4">
    <location>
        <begin position="603"/>
        <end position="623"/>
    </location>
</feature>
<feature type="non-terminal residue" evidence="6">
    <location>
        <position position="683"/>
    </location>
</feature>
<gene>
    <name evidence="6" type="primary">mip120_3</name>
    <name evidence="6" type="ORF">g.29048</name>
</gene>
<evidence type="ECO:0000313" key="6">
    <source>
        <dbReference type="EMBL" id="JAT61965.1"/>
    </source>
</evidence>
<reference evidence="6" key="1">
    <citation type="submission" date="2015-07" db="EMBL/GenBank/DDBJ databases">
        <title>Transcriptome Assembly of Anthurium amnicola.</title>
        <authorList>
            <person name="Suzuki J."/>
        </authorList>
    </citation>
    <scope>NUCLEOTIDE SEQUENCE</scope>
</reference>
<sequence>FRELNFPSPSPVFTSPHANPMQKENLLKRSEYLSPDSGKLCLDYSGSSRELPENTSVSVAVSVPLIMDSECEFPAQLQSCSSPSGSVDEFLADPMEDCVDSSGPVAQLHQQSHDRCINPDETSKEFAPSNCCCPSGCVNETLANQEERGKAADLADTFLASDRSLDEEIRSNISKKIMLNLNFHKDSMDEGGAKAEDRPKEDLLLGQTEDSEEGADEGYMNDDKTLNQCSESPYHYAKYLMKRDKCEEIAADVLGYLKSVDQDSTYESYAVPKSGECKAMDRREKKVTYPLDHPHYGKEHSAETEEVVELDFTPRMDAESVKILPLDSTQHGNSEASCNTSFENVISYERGGFPSKVQSDGSQHQRAMRKRLEFDSAGSSKMDPECSWKPCSVIGVVSKMGSNSDPFNLDNLNASHAESVAASDMQVSLSANHSEHALASSSSHLNQKAHARVHMVDRSVQNNESSSVIAPRPSGIGLHLNSIVNVVVMNCHINVQSEKDFEQDNLSGSGEMALCCSSHQRINDSEVCLASMMSTGIVSVKSAVDSYSVVHSVSRDGDQQGNLAMTLPSSSVSLESQVNMNPFKSSLQSKFLDRCMAPCNMKGPPSEDSCGSEELNELSPRKKRKKAPEDVGCKRCNCKKSKCLKLYCDCFAAGVYCAEACACQGCFNRPEYEDTVLETRQQI</sequence>
<evidence type="ECO:0000256" key="4">
    <source>
        <dbReference type="SAM" id="MobiDB-lite"/>
    </source>
</evidence>
<organism evidence="6">
    <name type="scientific">Anthurium amnicola</name>
    <dbReference type="NCBI Taxonomy" id="1678845"/>
    <lineage>
        <taxon>Eukaryota</taxon>
        <taxon>Viridiplantae</taxon>
        <taxon>Streptophyta</taxon>
        <taxon>Embryophyta</taxon>
        <taxon>Tracheophyta</taxon>
        <taxon>Spermatophyta</taxon>
        <taxon>Magnoliopsida</taxon>
        <taxon>Liliopsida</taxon>
        <taxon>Araceae</taxon>
        <taxon>Pothoideae</taxon>
        <taxon>Potheae</taxon>
        <taxon>Anthurium</taxon>
    </lineage>
</organism>
<accession>A0A1D1Z4Z7</accession>
<feature type="non-terminal residue" evidence="6">
    <location>
        <position position="1"/>
    </location>
</feature>
<comment type="similarity">
    <text evidence="2">Belongs to the lin-54 family.</text>
</comment>
<proteinExistence type="inferred from homology"/>
<dbReference type="InterPro" id="IPR033467">
    <property type="entry name" value="Tesmin/TSO1-like_CXC"/>
</dbReference>
<name>A0A1D1Z4Z7_9ARAE</name>
<dbReference type="PANTHER" id="PTHR46159">
    <property type="entry name" value="PROTEIN TESMIN/TSO1-LIKE CXC 2"/>
    <property type="match status" value="1"/>
</dbReference>
<evidence type="ECO:0000256" key="2">
    <source>
        <dbReference type="ARBA" id="ARBA00007267"/>
    </source>
</evidence>
<dbReference type="PROSITE" id="PS51634">
    <property type="entry name" value="CRC"/>
    <property type="match status" value="1"/>
</dbReference>
<feature type="region of interest" description="Disordered" evidence="4">
    <location>
        <begin position="1"/>
        <end position="20"/>
    </location>
</feature>
<protein>
    <submittedName>
        <fullName evidence="6">Protein lin-54</fullName>
    </submittedName>
</protein>
<dbReference type="EMBL" id="GDJX01005971">
    <property type="protein sequence ID" value="JAT61965.1"/>
    <property type="molecule type" value="Transcribed_RNA"/>
</dbReference>
<dbReference type="InterPro" id="IPR044522">
    <property type="entry name" value="TSO1-like"/>
</dbReference>
<keyword evidence="3" id="KW-0539">Nucleus</keyword>
<feature type="domain" description="CRC" evidence="5">
    <location>
        <begin position="632"/>
        <end position="683"/>
    </location>
</feature>